<dbReference type="EMBL" id="DF384213">
    <property type="protein sequence ID" value="GAE00836.1"/>
    <property type="molecule type" value="Genomic_DNA"/>
</dbReference>
<evidence type="ECO:0000256" key="2">
    <source>
        <dbReference type="SAM" id="SignalP"/>
    </source>
</evidence>
<sequence>MNKKGTRALASATVVGLVLATVTTGNVKAAPGDVNKVQGNDRYETAANVAKTNWKDGAENVIIASGNGYADSLSASVLAKKLNAPIILTTAGELNSNAKSALETLKPKNVYVIGGNASVAQSVRDGLKKQYTVTELGGQTRFETNIAVANHLVDKLGVSASNVMVVNGKDGFSDALSAAPVAAAKEQVLLIVGKDASTADLAADFVKKHNSKVTVIGTEGVVPTAVYNKLGASERVNGGVDRFDTNLKIMEHFKLNADKMYVANATDGQKGYADALVASALAGKNGAPLVLVDTKDAQGTKNAIKYIKDNQTDKTEVSTVGGKGVMPDEIVNEIENSINPELASAEKAVKAYEDAKIGTSEEIAAAKALKADAVKAVNNVKDATKKSAFEARIAAKDKAISDAEAKLGVRVESVSAINLNQVKVVFTQKVKEDSATTVANYKLAGDKLTDGDATAKLLDDDKTVIITLNTAKNQNTTKKFEVKDSVIQEKDSGKTVSAFEQDVTFKDVTAPTVEKVTMDGAKTLKITFSEGVQTDNAEASENYKIDGQSISSFGAKITSMNKVTNVTPNITNEVKIEFDSPIASGKHTLTIGTSTSKEILDLQNFTLQKVDMSFTVNDVKSEPKIVSATGKVNGEVTLEFNVKMDESSISNNNFVYNGKNATNAELDSDDQDDKTVKVYFDNTSFEEGANVLKILQGKLKDVYGNKVAPDDDKRISFTVSKDNTAPVLKDAYAVSETKLRLVFSESVDNKYFEDMKSNGSIKLKNSDGDTEYGNKTNPWGAIELVKNHSNEIELTMPEKSNYARLGKANYDIVVKDICDKAGNEIAESKKTITTIDNTDPTLRVGDNLLVNVDKETAKVLFNEPMDKDSIGQLNNYLYNTGDGFKKLPSGSSITVANDGKSATINFPKDTVKSGWFGNAEVRVMNVKDAAGNTIDGNVATTGKAVNATTSTVDAPDFIDNLTVYGNDNEVWAEVDVNDAIDALDKNDFKLSNAAVDGYLTISPTGNYEPKSVVRNGKKLTITWDNENAVKEFKAAGKKIRIPSSFTANTTANEEGIKLVATDNYDATDKIAPELMEKVGTDKETYPVIVNKPDVATEDANITVRFNEVIKNTASLYEDDFSISIKGKSVDSDDITANVVGSTITLSIKNTDDYETAYTANDITFKLKSDVDIKDESDNSFVPSTDEKTGRIDKTETQAAKDAGDAVVAAKSDATVKKSGTAEAGYTIADGTITGVPAGKVKDLKADIVVNNDKATLKVVAAGTDVSDAAKFDAASALTDETELAKDQIVAVKAENGTTKAYVITLAPVAPVQSNDATVKKSVAAEAGYTIADGTITGVPAGTVADLKADIVVNNAKATLKVTDASDAEITDDTTALANGQKVVVKAEDGTTKTYVITLA</sequence>
<dbReference type="InterPro" id="IPR051922">
    <property type="entry name" value="Bact_Sporulation_Assoc"/>
</dbReference>
<name>A0A0S6U0U9_CLOBO</name>
<dbReference type="InterPro" id="IPR014755">
    <property type="entry name" value="Cu-Rt/internalin_Ig-like"/>
</dbReference>
<dbReference type="InterPro" id="IPR007253">
    <property type="entry name" value="Cell_wall-bd_2"/>
</dbReference>
<dbReference type="Gene3D" id="3.40.50.12090">
    <property type="match status" value="2"/>
</dbReference>
<evidence type="ECO:0000313" key="3">
    <source>
        <dbReference type="EMBL" id="GAE00836.1"/>
    </source>
</evidence>
<proteinExistence type="predicted"/>
<feature type="signal peptide" evidence="2">
    <location>
        <begin position="1"/>
        <end position="29"/>
    </location>
</feature>
<reference evidence="3" key="1">
    <citation type="submission" date="2013-10" db="EMBL/GenBank/DDBJ databases">
        <title>Draft genome sequence of Clostridium botulinum type B strain Osaka05.</title>
        <authorList>
            <person name="Sakaguchi Y."/>
            <person name="Hosomi K."/>
            <person name="Uchiyama J."/>
            <person name="Ogura Y."/>
            <person name="Sakaguchi M."/>
            <person name="Kohda T."/>
            <person name="Mukamoto M."/>
            <person name="Misawa N."/>
            <person name="Matsuzaki S."/>
            <person name="Hayashi T."/>
            <person name="Kozaki S."/>
        </authorList>
    </citation>
    <scope>NUCLEOTIDE SEQUENCE</scope>
    <source>
        <strain evidence="3">Osaka05</strain>
    </source>
</reference>
<dbReference type="Pfam" id="PF04122">
    <property type="entry name" value="CW_binding_2"/>
    <property type="match status" value="3"/>
</dbReference>
<dbReference type="PANTHER" id="PTHR30032:SF8">
    <property type="entry name" value="GERMINATION-SPECIFIC N-ACETYLMURAMOYL-L-ALANINE AMIDASE"/>
    <property type="match status" value="1"/>
</dbReference>
<dbReference type="HOGENOM" id="CLU_274036_0_0_9"/>
<feature type="chain" id="PRO_5006630325" evidence="2">
    <location>
        <begin position="30"/>
        <end position="1399"/>
    </location>
</feature>
<keyword evidence="1 2" id="KW-0732">Signal</keyword>
<dbReference type="Proteomes" id="UP000054164">
    <property type="component" value="Unassembled WGS sequence"/>
</dbReference>
<accession>A0A0S6U0U9</accession>
<protein>
    <submittedName>
        <fullName evidence="3">S-layer protein</fullName>
    </submittedName>
</protein>
<evidence type="ECO:0000256" key="1">
    <source>
        <dbReference type="ARBA" id="ARBA00022729"/>
    </source>
</evidence>
<organism evidence="3">
    <name type="scientific">Clostridium botulinum B str. Osaka05</name>
    <dbReference type="NCBI Taxonomy" id="1407017"/>
    <lineage>
        <taxon>Bacteria</taxon>
        <taxon>Bacillati</taxon>
        <taxon>Bacillota</taxon>
        <taxon>Clostridia</taxon>
        <taxon>Eubacteriales</taxon>
        <taxon>Clostridiaceae</taxon>
        <taxon>Clostridium</taxon>
    </lineage>
</organism>
<dbReference type="Gene3D" id="2.60.40.1220">
    <property type="match status" value="5"/>
</dbReference>
<gene>
    <name evidence="3" type="ORF">CBO05C_0526</name>
</gene>
<dbReference type="PANTHER" id="PTHR30032">
    <property type="entry name" value="N-ACETYLMURAMOYL-L-ALANINE AMIDASE-RELATED"/>
    <property type="match status" value="1"/>
</dbReference>
<dbReference type="RefSeq" id="WP_030033231.1">
    <property type="nucleotide sequence ID" value="NZ_DF384213.1"/>
</dbReference>